<gene>
    <name evidence="1" type="ORF">HPB50_003328</name>
</gene>
<sequence length="170" mass="18499">MVRSRALQSGQVAAAKQGRQPGATNQTPKNVVAGRSSLAGKQTPPPPTTSQTPQKTSTRTPDQGAPKLQTAEFPPLSVASGIRPPAKKKSSRIDEKRTLVELEKVMGLSGEALLAWVSAEKKEMRDQRAKEQEEARLAAQAEHERAMARLEAERPSSRSDVELQRRSVRA</sequence>
<comment type="caution">
    <text evidence="1">The sequence shown here is derived from an EMBL/GenBank/DDBJ whole genome shotgun (WGS) entry which is preliminary data.</text>
</comment>
<proteinExistence type="predicted"/>
<organism evidence="1 2">
    <name type="scientific">Hyalomma asiaticum</name>
    <name type="common">Tick</name>
    <dbReference type="NCBI Taxonomy" id="266040"/>
    <lineage>
        <taxon>Eukaryota</taxon>
        <taxon>Metazoa</taxon>
        <taxon>Ecdysozoa</taxon>
        <taxon>Arthropoda</taxon>
        <taxon>Chelicerata</taxon>
        <taxon>Arachnida</taxon>
        <taxon>Acari</taxon>
        <taxon>Parasitiformes</taxon>
        <taxon>Ixodida</taxon>
        <taxon>Ixodoidea</taxon>
        <taxon>Ixodidae</taxon>
        <taxon>Hyalomminae</taxon>
        <taxon>Hyalomma</taxon>
    </lineage>
</organism>
<dbReference type="EMBL" id="CM023485">
    <property type="protein sequence ID" value="KAH6929623.1"/>
    <property type="molecule type" value="Genomic_DNA"/>
</dbReference>
<protein>
    <submittedName>
        <fullName evidence="1">Uncharacterized protein</fullName>
    </submittedName>
</protein>
<evidence type="ECO:0000313" key="1">
    <source>
        <dbReference type="EMBL" id="KAH6929623.1"/>
    </source>
</evidence>
<accession>A0ACB7S404</accession>
<dbReference type="Proteomes" id="UP000821845">
    <property type="component" value="Chromosome 5"/>
</dbReference>
<keyword evidence="2" id="KW-1185">Reference proteome</keyword>
<name>A0ACB7S404_HYAAI</name>
<reference evidence="1" key="1">
    <citation type="submission" date="2020-05" db="EMBL/GenBank/DDBJ databases">
        <title>Large-scale comparative analyses of tick genomes elucidate their genetic diversity and vector capacities.</title>
        <authorList>
            <person name="Jia N."/>
            <person name="Wang J."/>
            <person name="Shi W."/>
            <person name="Du L."/>
            <person name="Sun Y."/>
            <person name="Zhan W."/>
            <person name="Jiang J."/>
            <person name="Wang Q."/>
            <person name="Zhang B."/>
            <person name="Ji P."/>
            <person name="Sakyi L.B."/>
            <person name="Cui X."/>
            <person name="Yuan T."/>
            <person name="Jiang B."/>
            <person name="Yang W."/>
            <person name="Lam T.T.-Y."/>
            <person name="Chang Q."/>
            <person name="Ding S."/>
            <person name="Wang X."/>
            <person name="Zhu J."/>
            <person name="Ruan X."/>
            <person name="Zhao L."/>
            <person name="Wei J."/>
            <person name="Que T."/>
            <person name="Du C."/>
            <person name="Cheng J."/>
            <person name="Dai P."/>
            <person name="Han X."/>
            <person name="Huang E."/>
            <person name="Gao Y."/>
            <person name="Liu J."/>
            <person name="Shao H."/>
            <person name="Ye R."/>
            <person name="Li L."/>
            <person name="Wei W."/>
            <person name="Wang X."/>
            <person name="Wang C."/>
            <person name="Yang T."/>
            <person name="Huo Q."/>
            <person name="Li W."/>
            <person name="Guo W."/>
            <person name="Chen H."/>
            <person name="Zhou L."/>
            <person name="Ni X."/>
            <person name="Tian J."/>
            <person name="Zhou Y."/>
            <person name="Sheng Y."/>
            <person name="Liu T."/>
            <person name="Pan Y."/>
            <person name="Xia L."/>
            <person name="Li J."/>
            <person name="Zhao F."/>
            <person name="Cao W."/>
        </authorList>
    </citation>
    <scope>NUCLEOTIDE SEQUENCE</scope>
    <source>
        <strain evidence="1">Hyas-2018</strain>
    </source>
</reference>
<evidence type="ECO:0000313" key="2">
    <source>
        <dbReference type="Proteomes" id="UP000821845"/>
    </source>
</evidence>